<feature type="domain" description="ABC transporter" evidence="3">
    <location>
        <begin position="4"/>
        <end position="255"/>
    </location>
</feature>
<reference evidence="5" key="1">
    <citation type="journal article" date="2019" name="Int. J. Syst. Evol. Microbiol.">
        <title>The Global Catalogue of Microorganisms (GCM) 10K type strain sequencing project: providing services to taxonomists for standard genome sequencing and annotation.</title>
        <authorList>
            <consortium name="The Broad Institute Genomics Platform"/>
            <consortium name="The Broad Institute Genome Sequencing Center for Infectious Disease"/>
            <person name="Wu L."/>
            <person name="Ma J."/>
        </authorList>
    </citation>
    <scope>NUCLEOTIDE SEQUENCE [LARGE SCALE GENOMIC DNA]</scope>
    <source>
        <strain evidence="5">CCM 8947</strain>
    </source>
</reference>
<organism evidence="4 5">
    <name type="scientific">Lacticaseibacillus yichunensis</name>
    <dbReference type="NCBI Taxonomy" id="2486015"/>
    <lineage>
        <taxon>Bacteria</taxon>
        <taxon>Bacillati</taxon>
        <taxon>Bacillota</taxon>
        <taxon>Bacilli</taxon>
        <taxon>Lactobacillales</taxon>
        <taxon>Lactobacillaceae</taxon>
        <taxon>Lacticaseibacillus</taxon>
    </lineage>
</organism>
<evidence type="ECO:0000259" key="3">
    <source>
        <dbReference type="PROSITE" id="PS50893"/>
    </source>
</evidence>
<dbReference type="PROSITE" id="PS50893">
    <property type="entry name" value="ABC_TRANSPORTER_2"/>
    <property type="match status" value="2"/>
</dbReference>
<evidence type="ECO:0000256" key="2">
    <source>
        <dbReference type="ARBA" id="ARBA00022840"/>
    </source>
</evidence>
<name>A0ABW4CUQ3_9LACO</name>
<feature type="domain" description="ABC transporter" evidence="3">
    <location>
        <begin position="321"/>
        <end position="539"/>
    </location>
</feature>
<evidence type="ECO:0000313" key="5">
    <source>
        <dbReference type="Proteomes" id="UP001597192"/>
    </source>
</evidence>
<dbReference type="PANTHER" id="PTHR42855">
    <property type="entry name" value="ABC TRANSPORTER ATP-BINDING SUBUNIT"/>
    <property type="match status" value="1"/>
</dbReference>
<dbReference type="InterPro" id="IPR032781">
    <property type="entry name" value="ABC_tran_Xtn"/>
</dbReference>
<keyword evidence="5" id="KW-1185">Reference proteome</keyword>
<dbReference type="InterPro" id="IPR017871">
    <property type="entry name" value="ABC_transporter-like_CS"/>
</dbReference>
<dbReference type="RefSeq" id="WP_125696870.1">
    <property type="nucleotide sequence ID" value="NZ_JBHTOG010000059.1"/>
</dbReference>
<dbReference type="InterPro" id="IPR032524">
    <property type="entry name" value="ABC_tran_C"/>
</dbReference>
<dbReference type="Proteomes" id="UP001597192">
    <property type="component" value="Unassembled WGS sequence"/>
</dbReference>
<dbReference type="PROSITE" id="PS00211">
    <property type="entry name" value="ABC_TRANSPORTER_1"/>
    <property type="match status" value="2"/>
</dbReference>
<dbReference type="Pfam" id="PF00005">
    <property type="entry name" value="ABC_tran"/>
    <property type="match status" value="2"/>
</dbReference>
<dbReference type="GO" id="GO:0005524">
    <property type="term" value="F:ATP binding"/>
    <property type="evidence" value="ECO:0007669"/>
    <property type="project" value="UniProtKB-KW"/>
</dbReference>
<dbReference type="InterPro" id="IPR003439">
    <property type="entry name" value="ABC_transporter-like_ATP-bd"/>
</dbReference>
<dbReference type="CDD" id="cd03221">
    <property type="entry name" value="ABCF_EF-3"/>
    <property type="match status" value="2"/>
</dbReference>
<dbReference type="Pfam" id="PF16326">
    <property type="entry name" value="ABC_tran_CTD"/>
    <property type="match status" value="1"/>
</dbReference>
<dbReference type="PANTHER" id="PTHR42855:SF1">
    <property type="entry name" value="ABC TRANSPORTER DOMAIN-CONTAINING PROTEIN"/>
    <property type="match status" value="1"/>
</dbReference>
<accession>A0ABW4CUQ3</accession>
<dbReference type="InterPro" id="IPR051309">
    <property type="entry name" value="ABCF_ATPase"/>
</dbReference>
<keyword evidence="2 4" id="KW-0067">ATP-binding</keyword>
<dbReference type="EMBL" id="JBHTOG010000059">
    <property type="protein sequence ID" value="MFD1433175.1"/>
    <property type="molecule type" value="Genomic_DNA"/>
</dbReference>
<dbReference type="SUPFAM" id="SSF52540">
    <property type="entry name" value="P-loop containing nucleoside triphosphate hydrolases"/>
    <property type="match status" value="2"/>
</dbReference>
<keyword evidence="1" id="KW-0547">Nucleotide-binding</keyword>
<evidence type="ECO:0000313" key="4">
    <source>
        <dbReference type="EMBL" id="MFD1433175.1"/>
    </source>
</evidence>
<proteinExistence type="predicted"/>
<dbReference type="Gene3D" id="3.40.50.300">
    <property type="entry name" value="P-loop containing nucleotide triphosphate hydrolases"/>
    <property type="match status" value="2"/>
</dbReference>
<gene>
    <name evidence="4" type="ORF">ACFQ47_10920</name>
</gene>
<dbReference type="SMART" id="SM00382">
    <property type="entry name" value="AAA"/>
    <property type="match status" value="2"/>
</dbReference>
<sequence length="630" mass="69376">MQTLTATGVSKSYGAKKLFSDLDFLIEEGERIGLIGVNGTGKTTLLNGLSGVDPFDSGSVTTPKNYRIAYLAQHPALAPDQQIMDAVYGGTAPVFAAIRRYEQALAAYTAAPTDAARQDAFSKADAQMTQLDAWQVEVDIKTILTQLHITDLTQTIGSLSGGQQKRVGLAQVLIEAPDLLLLDEPTNHLDFDSIAWLEQYLAKYKGALMIVTHDRYFLDHVTNNIWELDRGRLFRYTGNYEAYVEKKADQDARDDAAAHKQAQLYQQELAWMHAGAQARSTKQNARIARFEQLSDDIKERPSALGTVSMQVAGTRLGKKVIEFAHADLDLGDHVLLRDFSWLVQPGQRIGITGINGAGKSSMLNVIAGKLPLDGGTLSIGETVQLGYYTQLAQELPNDKRVINYLQDAGSELVTASGERIAVVQLLEQFLFPRSMHGELIGNLSGGEKRRLFLLNILMHKPNVLLLDEPTNDLDVATLTVLEDYLDQFPGTVITVSHDRYFLDKTADRLLIFEGNGQIDRYVGEFSTYLEKQAEAAATIAAPAKAKPAPSAPAAPKVKTKLTYAEKIEHDELQEKMDALDDQITALKQEMAGVPGSDYVRLGDLQHQIDAANETLDAMFDRFAALDEYEN</sequence>
<dbReference type="Gene3D" id="1.10.287.380">
    <property type="entry name" value="Valyl-tRNA synthetase, C-terminal domain"/>
    <property type="match status" value="1"/>
</dbReference>
<dbReference type="Pfam" id="PF12848">
    <property type="entry name" value="ABC_tran_Xtn"/>
    <property type="match status" value="1"/>
</dbReference>
<protein>
    <submittedName>
        <fullName evidence="4">ABC-F family ATP-binding cassette domain-containing protein</fullName>
    </submittedName>
</protein>
<comment type="caution">
    <text evidence="4">The sequence shown here is derived from an EMBL/GenBank/DDBJ whole genome shotgun (WGS) entry which is preliminary data.</text>
</comment>
<evidence type="ECO:0000256" key="1">
    <source>
        <dbReference type="ARBA" id="ARBA00022741"/>
    </source>
</evidence>
<dbReference type="InterPro" id="IPR027417">
    <property type="entry name" value="P-loop_NTPase"/>
</dbReference>
<dbReference type="InterPro" id="IPR037118">
    <property type="entry name" value="Val-tRNA_synth_C_sf"/>
</dbReference>
<dbReference type="InterPro" id="IPR003593">
    <property type="entry name" value="AAA+_ATPase"/>
</dbReference>